<dbReference type="Proteomes" id="UP000789831">
    <property type="component" value="Unassembled WGS sequence"/>
</dbReference>
<evidence type="ECO:0000256" key="1">
    <source>
        <dbReference type="ARBA" id="ARBA00004123"/>
    </source>
</evidence>
<dbReference type="GO" id="GO:0003713">
    <property type="term" value="F:transcription coactivator activity"/>
    <property type="evidence" value="ECO:0007669"/>
    <property type="project" value="TreeGrafter"/>
</dbReference>
<evidence type="ECO:0000256" key="2">
    <source>
        <dbReference type="ARBA" id="ARBA00005330"/>
    </source>
</evidence>
<feature type="compositionally biased region" description="Basic and acidic residues" evidence="6">
    <location>
        <begin position="130"/>
        <end position="146"/>
    </location>
</feature>
<dbReference type="PANTHER" id="PTHR13556">
    <property type="entry name" value="TRANSCRIPTIONAL ADAPTER 3-RELATED"/>
    <property type="match status" value="1"/>
</dbReference>
<keyword evidence="8" id="KW-1185">Reference proteome</keyword>
<feature type="compositionally biased region" description="Basic and acidic residues" evidence="6">
    <location>
        <begin position="251"/>
        <end position="266"/>
    </location>
</feature>
<feature type="region of interest" description="Disordered" evidence="6">
    <location>
        <begin position="103"/>
        <end position="146"/>
    </location>
</feature>
<feature type="region of interest" description="Disordered" evidence="6">
    <location>
        <begin position="248"/>
        <end position="273"/>
    </location>
</feature>
<proteinExistence type="inferred from homology"/>
<evidence type="ECO:0000313" key="8">
    <source>
        <dbReference type="Proteomes" id="UP000789831"/>
    </source>
</evidence>
<keyword evidence="4" id="KW-0804">Transcription</keyword>
<dbReference type="InterPro" id="IPR019340">
    <property type="entry name" value="Histone_AcTrfase_su3"/>
</dbReference>
<dbReference type="GO" id="GO:0005634">
    <property type="term" value="C:nucleus"/>
    <property type="evidence" value="ECO:0007669"/>
    <property type="project" value="UniProtKB-SubCell"/>
</dbReference>
<dbReference type="GO" id="GO:0000124">
    <property type="term" value="C:SAGA complex"/>
    <property type="evidence" value="ECO:0007669"/>
    <property type="project" value="TreeGrafter"/>
</dbReference>
<reference evidence="7" key="1">
    <citation type="submission" date="2021-06" db="EMBL/GenBank/DDBJ databases">
        <authorList>
            <person name="Kallberg Y."/>
            <person name="Tangrot J."/>
            <person name="Rosling A."/>
        </authorList>
    </citation>
    <scope>NUCLEOTIDE SEQUENCE</scope>
    <source>
        <strain evidence="7">MT106</strain>
    </source>
</reference>
<sequence length="403" mass="45838">MSITSVNTSLFSGLAHTLPSNQLANLIPQKTNNKSGEWMQAQKEVENRVTSANQRVSYYQWQNQKLDLVAGKSNATTQSGVNAVPIATGLVTTATRRDKISIKQRTRRTPASSREKIFTKNTKKKRRRNTDKYEDKNAEDASKIKPKDQIPYNTFMSMIDGYARPFQEENHQFLINKMAEAEDPKAYEIPPLGKCWEDARESNSDRVYQSEDIVDLDALGLGKISHGPLTNQLFSALMTESTEFDISKFGNGKDKEVDRSQGESEHITPSNPTATDVLDERLKLELQYVGLLDKDEDLSLLNEISSFTSAAQNEKDDDEVKNRLIELQESLKINLISKLKKATRRAMQNLTKTSKKKKPINTQNLESNITCRRKYTEKIGRLFKPEEFMAPNESIFEEIEEMV</sequence>
<keyword evidence="3" id="KW-0805">Transcription regulation</keyword>
<name>A0A9N9F7F3_9GLOM</name>
<keyword evidence="5" id="KW-0539">Nucleus</keyword>
<protein>
    <submittedName>
        <fullName evidence="7">3425_t:CDS:1</fullName>
    </submittedName>
</protein>
<comment type="subcellular location">
    <subcellularLocation>
        <location evidence="1">Nucleus</location>
    </subcellularLocation>
</comment>
<evidence type="ECO:0000313" key="7">
    <source>
        <dbReference type="EMBL" id="CAG8514054.1"/>
    </source>
</evidence>
<comment type="similarity">
    <text evidence="2">Belongs to the NGG1 family.</text>
</comment>
<evidence type="ECO:0000256" key="6">
    <source>
        <dbReference type="SAM" id="MobiDB-lite"/>
    </source>
</evidence>
<evidence type="ECO:0000256" key="4">
    <source>
        <dbReference type="ARBA" id="ARBA00023163"/>
    </source>
</evidence>
<dbReference type="EMBL" id="CAJVPL010000607">
    <property type="protein sequence ID" value="CAG8514054.1"/>
    <property type="molecule type" value="Genomic_DNA"/>
</dbReference>
<gene>
    <name evidence="7" type="ORF">AGERDE_LOCUS4891</name>
</gene>
<organism evidence="7 8">
    <name type="scientific">Ambispora gerdemannii</name>
    <dbReference type="NCBI Taxonomy" id="144530"/>
    <lineage>
        <taxon>Eukaryota</taxon>
        <taxon>Fungi</taxon>
        <taxon>Fungi incertae sedis</taxon>
        <taxon>Mucoromycota</taxon>
        <taxon>Glomeromycotina</taxon>
        <taxon>Glomeromycetes</taxon>
        <taxon>Archaeosporales</taxon>
        <taxon>Ambisporaceae</taxon>
        <taxon>Ambispora</taxon>
    </lineage>
</organism>
<dbReference type="AlphaFoldDB" id="A0A9N9F7F3"/>
<dbReference type="OrthoDB" id="1232at2759"/>
<evidence type="ECO:0000256" key="3">
    <source>
        <dbReference type="ARBA" id="ARBA00023015"/>
    </source>
</evidence>
<comment type="caution">
    <text evidence="7">The sequence shown here is derived from an EMBL/GenBank/DDBJ whole genome shotgun (WGS) entry which is preliminary data.</text>
</comment>
<dbReference type="PANTHER" id="PTHR13556:SF2">
    <property type="entry name" value="TRANSCRIPTIONAL ADAPTER 3"/>
    <property type="match status" value="1"/>
</dbReference>
<accession>A0A9N9F7F3</accession>
<dbReference type="GO" id="GO:0006357">
    <property type="term" value="P:regulation of transcription by RNA polymerase II"/>
    <property type="evidence" value="ECO:0007669"/>
    <property type="project" value="TreeGrafter"/>
</dbReference>
<dbReference type="Pfam" id="PF10198">
    <property type="entry name" value="Ada3"/>
    <property type="match status" value="1"/>
</dbReference>
<evidence type="ECO:0000256" key="5">
    <source>
        <dbReference type="ARBA" id="ARBA00023242"/>
    </source>
</evidence>